<gene>
    <name evidence="1" type="ORF">M9H77_15867</name>
</gene>
<comment type="caution">
    <text evidence="1">The sequence shown here is derived from an EMBL/GenBank/DDBJ whole genome shotgun (WGS) entry which is preliminary data.</text>
</comment>
<sequence length="410" mass="45605">MGMCLSSRVKAESPSHTGFNSRSVSTNDKDLRSSSGKDSSSSSLVPIPRTEGEILQSPNLKSFNLSDLKMATRNFRPDSVLGEGGFGSVFKGWIDENSFAAARPGTGIVIAVKRLNQESFQGHREWLAEVNYLGQFCHPNLVRLIGYCLEDEHRLLVYEFMPRGSLENHLFRRGSYFQPLSWSLRLKVALGAAKGLAFLHSAETKVIYRDFKTSNILLDSNYNAKLSDFGLAKDGPTGDKSHVSTRVMGTYGYAAPEYMATGHLTAKSDVYSFGVVLLEMLSGRRAIDKNRPTGEHNLVEWAKPYLNNKRKVFRVLDNRLEGQYSMDVAHKAASLALRCICMDPRFRPTMEEVVTELEQLQGSSKESERVGNNASNKSRPRRHSADDAGNRRKAPIAAYPRPSASPLFAK</sequence>
<evidence type="ECO:0000313" key="1">
    <source>
        <dbReference type="EMBL" id="KAI5666014.1"/>
    </source>
</evidence>
<dbReference type="Proteomes" id="UP001060085">
    <property type="component" value="Linkage Group LG04"/>
</dbReference>
<proteinExistence type="predicted"/>
<organism evidence="1 2">
    <name type="scientific">Catharanthus roseus</name>
    <name type="common">Madagascar periwinkle</name>
    <name type="synonym">Vinca rosea</name>
    <dbReference type="NCBI Taxonomy" id="4058"/>
    <lineage>
        <taxon>Eukaryota</taxon>
        <taxon>Viridiplantae</taxon>
        <taxon>Streptophyta</taxon>
        <taxon>Embryophyta</taxon>
        <taxon>Tracheophyta</taxon>
        <taxon>Spermatophyta</taxon>
        <taxon>Magnoliopsida</taxon>
        <taxon>eudicotyledons</taxon>
        <taxon>Gunneridae</taxon>
        <taxon>Pentapetalae</taxon>
        <taxon>asterids</taxon>
        <taxon>lamiids</taxon>
        <taxon>Gentianales</taxon>
        <taxon>Apocynaceae</taxon>
        <taxon>Rauvolfioideae</taxon>
        <taxon>Vinceae</taxon>
        <taxon>Catharanthinae</taxon>
        <taxon>Catharanthus</taxon>
    </lineage>
</organism>
<name>A0ACC0B0G5_CATRO</name>
<dbReference type="EMBL" id="CM044704">
    <property type="protein sequence ID" value="KAI5666014.1"/>
    <property type="molecule type" value="Genomic_DNA"/>
</dbReference>
<accession>A0ACC0B0G5</accession>
<evidence type="ECO:0000313" key="2">
    <source>
        <dbReference type="Proteomes" id="UP001060085"/>
    </source>
</evidence>
<protein>
    <submittedName>
        <fullName evidence="1">Uncharacterized protein</fullName>
    </submittedName>
</protein>
<keyword evidence="2" id="KW-1185">Reference proteome</keyword>
<reference evidence="2" key="1">
    <citation type="journal article" date="2023" name="Nat. Plants">
        <title>Single-cell RNA sequencing provides a high-resolution roadmap for understanding the multicellular compartmentation of specialized metabolism.</title>
        <authorList>
            <person name="Sun S."/>
            <person name="Shen X."/>
            <person name="Li Y."/>
            <person name="Li Y."/>
            <person name="Wang S."/>
            <person name="Li R."/>
            <person name="Zhang H."/>
            <person name="Shen G."/>
            <person name="Guo B."/>
            <person name="Wei J."/>
            <person name="Xu J."/>
            <person name="St-Pierre B."/>
            <person name="Chen S."/>
            <person name="Sun C."/>
        </authorList>
    </citation>
    <scope>NUCLEOTIDE SEQUENCE [LARGE SCALE GENOMIC DNA]</scope>
</reference>